<reference evidence="2 3" key="2">
    <citation type="submission" date="2014-03" db="EMBL/GenBank/DDBJ databases">
        <authorList>
            <person name="Baltrus D."/>
            <person name="Dougherty K."/>
        </authorList>
    </citation>
    <scope>NUCLEOTIDE SEQUENCE</scope>
    <source>
        <strain evidence="2 3">28a24</strain>
    </source>
</reference>
<gene>
    <name evidence="2" type="ORF">CH92_21795</name>
</gene>
<dbReference type="KEGG" id="pstt:CH92_21795"/>
<protein>
    <submittedName>
        <fullName evidence="2">Uncharacterized protein</fullName>
    </submittedName>
</protein>
<name>W8R4X3_STUST</name>
<keyword evidence="1" id="KW-0472">Membrane</keyword>
<proteinExistence type="predicted"/>
<sequence>MRICRHGLLFLLSDDFAAALGFLMVGDIQLLYRVHSTEFMKISFVFPLLGIWAGYLGVQKLTLRTILTE</sequence>
<reference evidence="3" key="1">
    <citation type="journal article" date="2014" name="Genome Announc.">
        <title>Complete Genome Sequence of the Highly Transformable Pseudomonas stutzeri Strain 28a24.</title>
        <authorList>
            <person name="Smith B.A."/>
            <person name="Dougherty K.M."/>
            <person name="Baltrus D.A."/>
        </authorList>
    </citation>
    <scope>NUCLEOTIDE SEQUENCE [LARGE SCALE GENOMIC DNA]</scope>
    <source>
        <strain evidence="3">28a24</strain>
    </source>
</reference>
<feature type="transmembrane region" description="Helical" evidence="1">
    <location>
        <begin position="38"/>
        <end position="58"/>
    </location>
</feature>
<evidence type="ECO:0000313" key="3">
    <source>
        <dbReference type="Proteomes" id="UP000019522"/>
    </source>
</evidence>
<dbReference type="AlphaFoldDB" id="W8R4X3"/>
<keyword evidence="1" id="KW-0812">Transmembrane</keyword>
<organism evidence="2 3">
    <name type="scientific">Stutzerimonas stutzeri</name>
    <name type="common">Pseudomonas stutzeri</name>
    <dbReference type="NCBI Taxonomy" id="316"/>
    <lineage>
        <taxon>Bacteria</taxon>
        <taxon>Pseudomonadati</taxon>
        <taxon>Pseudomonadota</taxon>
        <taxon>Gammaproteobacteria</taxon>
        <taxon>Pseudomonadales</taxon>
        <taxon>Pseudomonadaceae</taxon>
        <taxon>Stutzerimonas</taxon>
    </lineage>
</organism>
<dbReference type="EMBL" id="CP007441">
    <property type="protein sequence ID" value="AHL77709.1"/>
    <property type="molecule type" value="Genomic_DNA"/>
</dbReference>
<dbReference type="Proteomes" id="UP000019522">
    <property type="component" value="Chromosome"/>
</dbReference>
<feature type="transmembrane region" description="Helical" evidence="1">
    <location>
        <begin position="7"/>
        <end position="32"/>
    </location>
</feature>
<evidence type="ECO:0000313" key="2">
    <source>
        <dbReference type="EMBL" id="AHL77709.1"/>
    </source>
</evidence>
<accession>W8R4X3</accession>
<keyword evidence="1" id="KW-1133">Transmembrane helix</keyword>
<evidence type="ECO:0000256" key="1">
    <source>
        <dbReference type="SAM" id="Phobius"/>
    </source>
</evidence>